<dbReference type="SUPFAM" id="SSF160964">
    <property type="entry name" value="MalF N-terminal region-like"/>
    <property type="match status" value="1"/>
</dbReference>
<protein>
    <submittedName>
        <fullName evidence="9">Sugar ABC transporter permease</fullName>
    </submittedName>
</protein>
<dbReference type="OrthoDB" id="5174895at2"/>
<feature type="transmembrane region" description="Helical" evidence="7">
    <location>
        <begin position="173"/>
        <end position="198"/>
    </location>
</feature>
<evidence type="ECO:0000313" key="10">
    <source>
        <dbReference type="Proteomes" id="UP000295636"/>
    </source>
</evidence>
<keyword evidence="2 7" id="KW-0813">Transport</keyword>
<dbReference type="GO" id="GO:0005886">
    <property type="term" value="C:plasma membrane"/>
    <property type="evidence" value="ECO:0007669"/>
    <property type="project" value="UniProtKB-SubCell"/>
</dbReference>
<evidence type="ECO:0000256" key="4">
    <source>
        <dbReference type="ARBA" id="ARBA00022692"/>
    </source>
</evidence>
<keyword evidence="3" id="KW-1003">Cell membrane</keyword>
<feature type="domain" description="ABC transmembrane type-1" evidence="8">
    <location>
        <begin position="87"/>
        <end position="304"/>
    </location>
</feature>
<keyword evidence="4 7" id="KW-0812">Transmembrane</keyword>
<evidence type="ECO:0000256" key="1">
    <source>
        <dbReference type="ARBA" id="ARBA00004651"/>
    </source>
</evidence>
<keyword evidence="10" id="KW-1185">Reference proteome</keyword>
<evidence type="ECO:0000256" key="3">
    <source>
        <dbReference type="ARBA" id="ARBA00022475"/>
    </source>
</evidence>
<evidence type="ECO:0000256" key="2">
    <source>
        <dbReference type="ARBA" id="ARBA00022448"/>
    </source>
</evidence>
<comment type="caution">
    <text evidence="9">The sequence shown here is derived from an EMBL/GenBank/DDBJ whole genome shotgun (WGS) entry which is preliminary data.</text>
</comment>
<name>A0A4R5KV69_9BACL</name>
<feature type="transmembrane region" description="Helical" evidence="7">
    <location>
        <begin position="283"/>
        <end position="305"/>
    </location>
</feature>
<organism evidence="9 10">
    <name type="scientific">Paenibacillus piri</name>
    <dbReference type="NCBI Taxonomy" id="2547395"/>
    <lineage>
        <taxon>Bacteria</taxon>
        <taxon>Bacillati</taxon>
        <taxon>Bacillota</taxon>
        <taxon>Bacilli</taxon>
        <taxon>Bacillales</taxon>
        <taxon>Paenibacillaceae</taxon>
        <taxon>Paenibacillus</taxon>
    </lineage>
</organism>
<proteinExistence type="inferred from homology"/>
<reference evidence="9 10" key="1">
    <citation type="submission" date="2019-03" db="EMBL/GenBank/DDBJ databases">
        <title>This is whole genome sequence of Paenibacillus sp MS74 strain.</title>
        <authorList>
            <person name="Trinh H.N."/>
        </authorList>
    </citation>
    <scope>NUCLEOTIDE SEQUENCE [LARGE SCALE GENOMIC DNA]</scope>
    <source>
        <strain evidence="9 10">MS74</strain>
    </source>
</reference>
<dbReference type="InterPro" id="IPR035906">
    <property type="entry name" value="MetI-like_sf"/>
</dbReference>
<dbReference type="InterPro" id="IPR000515">
    <property type="entry name" value="MetI-like"/>
</dbReference>
<dbReference type="InterPro" id="IPR050809">
    <property type="entry name" value="UgpAE/MalFG_permease"/>
</dbReference>
<dbReference type="Proteomes" id="UP000295636">
    <property type="component" value="Unassembled WGS sequence"/>
</dbReference>
<evidence type="ECO:0000313" key="9">
    <source>
        <dbReference type="EMBL" id="TDF98840.1"/>
    </source>
</evidence>
<feature type="transmembrane region" description="Helical" evidence="7">
    <location>
        <begin position="125"/>
        <end position="153"/>
    </location>
</feature>
<dbReference type="RefSeq" id="WP_133227292.1">
    <property type="nucleotide sequence ID" value="NZ_SMRT01000003.1"/>
</dbReference>
<comment type="similarity">
    <text evidence="7">Belongs to the binding-protein-dependent transport system permease family.</text>
</comment>
<dbReference type="Pfam" id="PF00528">
    <property type="entry name" value="BPD_transp_1"/>
    <property type="match status" value="1"/>
</dbReference>
<feature type="transmembrane region" description="Helical" evidence="7">
    <location>
        <begin position="30"/>
        <end position="56"/>
    </location>
</feature>
<feature type="transmembrane region" description="Helical" evidence="7">
    <location>
        <begin position="91"/>
        <end position="113"/>
    </location>
</feature>
<dbReference type="AlphaFoldDB" id="A0A4R5KV69"/>
<evidence type="ECO:0000259" key="8">
    <source>
        <dbReference type="PROSITE" id="PS50928"/>
    </source>
</evidence>
<evidence type="ECO:0000256" key="7">
    <source>
        <dbReference type="RuleBase" id="RU363032"/>
    </source>
</evidence>
<dbReference type="PANTHER" id="PTHR43227:SF11">
    <property type="entry name" value="BLL4140 PROTEIN"/>
    <property type="match status" value="1"/>
</dbReference>
<dbReference type="PROSITE" id="PS50928">
    <property type="entry name" value="ABC_TM1"/>
    <property type="match status" value="1"/>
</dbReference>
<dbReference type="CDD" id="cd06261">
    <property type="entry name" value="TM_PBP2"/>
    <property type="match status" value="1"/>
</dbReference>
<dbReference type="PANTHER" id="PTHR43227">
    <property type="entry name" value="BLL4140 PROTEIN"/>
    <property type="match status" value="1"/>
</dbReference>
<sequence length="315" mass="35071">MTTKLSLASKRAQLGRSTLLYRMSQHTWHYIFITPMLVLFGMFTLWPMAGSIYYAFFNWDGMGPPTKFVGMGNFRELVIDPYYWNAFKNNYIFAFSQVVIQYPLALIMAMVLNNALLKGRNVYRLFIFLPVITTTAVIGLVFTLLLHPVGGAFNSFLKMAGTGPVNFLGNPNLALATAIAIAIWKNIGVTIIYWLAALQTVPAELYEAAKIDGATWTKALIHITVPIIAPIGSVILLLTFIGSLHPFDLIKTLTNGGPMYATDVVDTYVYRYAFSPESNIPRYGFASAAGFLFGVTVMLITLLQAPFLRKVGKYR</sequence>
<gene>
    <name evidence="9" type="ORF">E1757_10000</name>
</gene>
<comment type="subcellular location">
    <subcellularLocation>
        <location evidence="1 7">Cell membrane</location>
        <topology evidence="1 7">Multi-pass membrane protein</topology>
    </subcellularLocation>
</comment>
<keyword evidence="6 7" id="KW-0472">Membrane</keyword>
<feature type="transmembrane region" description="Helical" evidence="7">
    <location>
        <begin position="219"/>
        <end position="241"/>
    </location>
</feature>
<dbReference type="SUPFAM" id="SSF161098">
    <property type="entry name" value="MetI-like"/>
    <property type="match status" value="1"/>
</dbReference>
<evidence type="ECO:0000256" key="6">
    <source>
        <dbReference type="ARBA" id="ARBA00023136"/>
    </source>
</evidence>
<dbReference type="EMBL" id="SMRT01000003">
    <property type="protein sequence ID" value="TDF98840.1"/>
    <property type="molecule type" value="Genomic_DNA"/>
</dbReference>
<dbReference type="Gene3D" id="1.10.3720.10">
    <property type="entry name" value="MetI-like"/>
    <property type="match status" value="1"/>
</dbReference>
<accession>A0A4R5KV69</accession>
<evidence type="ECO:0000256" key="5">
    <source>
        <dbReference type="ARBA" id="ARBA00022989"/>
    </source>
</evidence>
<dbReference type="GO" id="GO:0055085">
    <property type="term" value="P:transmembrane transport"/>
    <property type="evidence" value="ECO:0007669"/>
    <property type="project" value="InterPro"/>
</dbReference>
<keyword evidence="5 7" id="KW-1133">Transmembrane helix</keyword>